<organism evidence="2 3">
    <name type="scientific">Aspergillus versicolor CBS 583.65</name>
    <dbReference type="NCBI Taxonomy" id="1036611"/>
    <lineage>
        <taxon>Eukaryota</taxon>
        <taxon>Fungi</taxon>
        <taxon>Dikarya</taxon>
        <taxon>Ascomycota</taxon>
        <taxon>Pezizomycotina</taxon>
        <taxon>Eurotiomycetes</taxon>
        <taxon>Eurotiomycetidae</taxon>
        <taxon>Eurotiales</taxon>
        <taxon>Aspergillaceae</taxon>
        <taxon>Aspergillus</taxon>
        <taxon>Aspergillus subgen. Nidulantes</taxon>
    </lineage>
</organism>
<dbReference type="PANTHER" id="PTHR33112">
    <property type="entry name" value="DOMAIN PROTEIN, PUTATIVE-RELATED"/>
    <property type="match status" value="1"/>
</dbReference>
<dbReference type="OrthoDB" id="4444513at2759"/>
<evidence type="ECO:0000313" key="2">
    <source>
        <dbReference type="EMBL" id="OJI96466.1"/>
    </source>
</evidence>
<dbReference type="Pfam" id="PF06985">
    <property type="entry name" value="HET"/>
    <property type="match status" value="1"/>
</dbReference>
<keyword evidence="3" id="KW-1185">Reference proteome</keyword>
<name>A0A1L9P4P1_ASPVE</name>
<accession>A0A1L9P4P1</accession>
<feature type="domain" description="Heterokaryon incompatibility" evidence="1">
    <location>
        <begin position="180"/>
        <end position="297"/>
    </location>
</feature>
<evidence type="ECO:0000259" key="1">
    <source>
        <dbReference type="Pfam" id="PF06985"/>
    </source>
</evidence>
<dbReference type="PANTHER" id="PTHR33112:SF12">
    <property type="entry name" value="HETEROKARYON INCOMPATIBILITY DOMAIN-CONTAINING PROTEIN"/>
    <property type="match status" value="1"/>
</dbReference>
<gene>
    <name evidence="2" type="ORF">ASPVEDRAFT_23476</name>
</gene>
<dbReference type="VEuPathDB" id="FungiDB:ASPVEDRAFT_23476"/>
<dbReference type="GeneID" id="63725060"/>
<dbReference type="EMBL" id="KV878125">
    <property type="protein sequence ID" value="OJI96466.1"/>
    <property type="molecule type" value="Genomic_DNA"/>
</dbReference>
<dbReference type="InterPro" id="IPR010730">
    <property type="entry name" value="HET"/>
</dbReference>
<evidence type="ECO:0000313" key="3">
    <source>
        <dbReference type="Proteomes" id="UP000184073"/>
    </source>
</evidence>
<protein>
    <recommendedName>
        <fullName evidence="1">Heterokaryon incompatibility domain-containing protein</fullName>
    </recommendedName>
</protein>
<dbReference type="Proteomes" id="UP000184073">
    <property type="component" value="Unassembled WGS sequence"/>
</dbReference>
<reference evidence="3" key="1">
    <citation type="journal article" date="2017" name="Genome Biol.">
        <title>Comparative genomics reveals high biological diversity and specific adaptations in the industrially and medically important fungal genus Aspergillus.</title>
        <authorList>
            <person name="de Vries R.P."/>
            <person name="Riley R."/>
            <person name="Wiebenga A."/>
            <person name="Aguilar-Osorio G."/>
            <person name="Amillis S."/>
            <person name="Uchima C.A."/>
            <person name="Anderluh G."/>
            <person name="Asadollahi M."/>
            <person name="Askin M."/>
            <person name="Barry K."/>
            <person name="Battaglia E."/>
            <person name="Bayram O."/>
            <person name="Benocci T."/>
            <person name="Braus-Stromeyer S.A."/>
            <person name="Caldana C."/>
            <person name="Canovas D."/>
            <person name="Cerqueira G.C."/>
            <person name="Chen F."/>
            <person name="Chen W."/>
            <person name="Choi C."/>
            <person name="Clum A."/>
            <person name="Dos Santos R.A."/>
            <person name="Damasio A.R."/>
            <person name="Diallinas G."/>
            <person name="Emri T."/>
            <person name="Fekete E."/>
            <person name="Flipphi M."/>
            <person name="Freyberg S."/>
            <person name="Gallo A."/>
            <person name="Gournas C."/>
            <person name="Habgood R."/>
            <person name="Hainaut M."/>
            <person name="Harispe M.L."/>
            <person name="Henrissat B."/>
            <person name="Hilden K.S."/>
            <person name="Hope R."/>
            <person name="Hossain A."/>
            <person name="Karabika E."/>
            <person name="Karaffa L."/>
            <person name="Karanyi Z."/>
            <person name="Krasevec N."/>
            <person name="Kuo A."/>
            <person name="Kusch H."/>
            <person name="LaButti K."/>
            <person name="Lagendijk E.L."/>
            <person name="Lapidus A."/>
            <person name="Levasseur A."/>
            <person name="Lindquist E."/>
            <person name="Lipzen A."/>
            <person name="Logrieco A.F."/>
            <person name="MacCabe A."/>
            <person name="Maekelae M.R."/>
            <person name="Malavazi I."/>
            <person name="Melin P."/>
            <person name="Meyer V."/>
            <person name="Mielnichuk N."/>
            <person name="Miskei M."/>
            <person name="Molnar A.P."/>
            <person name="Mule G."/>
            <person name="Ngan C.Y."/>
            <person name="Orejas M."/>
            <person name="Orosz E."/>
            <person name="Ouedraogo J.P."/>
            <person name="Overkamp K.M."/>
            <person name="Park H.-S."/>
            <person name="Perrone G."/>
            <person name="Piumi F."/>
            <person name="Punt P.J."/>
            <person name="Ram A.F."/>
            <person name="Ramon A."/>
            <person name="Rauscher S."/>
            <person name="Record E."/>
            <person name="Riano-Pachon D.M."/>
            <person name="Robert V."/>
            <person name="Roehrig J."/>
            <person name="Ruller R."/>
            <person name="Salamov A."/>
            <person name="Salih N.S."/>
            <person name="Samson R.A."/>
            <person name="Sandor E."/>
            <person name="Sanguinetti M."/>
            <person name="Schuetze T."/>
            <person name="Sepcic K."/>
            <person name="Shelest E."/>
            <person name="Sherlock G."/>
            <person name="Sophianopoulou V."/>
            <person name="Squina F.M."/>
            <person name="Sun H."/>
            <person name="Susca A."/>
            <person name="Todd R.B."/>
            <person name="Tsang A."/>
            <person name="Unkles S.E."/>
            <person name="van de Wiele N."/>
            <person name="van Rossen-Uffink D."/>
            <person name="Oliveira J.V."/>
            <person name="Vesth T.C."/>
            <person name="Visser J."/>
            <person name="Yu J.-H."/>
            <person name="Zhou M."/>
            <person name="Andersen M.R."/>
            <person name="Archer D.B."/>
            <person name="Baker S.E."/>
            <person name="Benoit I."/>
            <person name="Brakhage A.A."/>
            <person name="Braus G.H."/>
            <person name="Fischer R."/>
            <person name="Frisvad J.C."/>
            <person name="Goldman G.H."/>
            <person name="Houbraken J."/>
            <person name="Oakley B."/>
            <person name="Pocsi I."/>
            <person name="Scazzocchio C."/>
            <person name="Seiboth B."/>
            <person name="vanKuyk P.A."/>
            <person name="Wortman J."/>
            <person name="Dyer P.S."/>
            <person name="Grigoriev I.V."/>
        </authorList>
    </citation>
    <scope>NUCLEOTIDE SEQUENCE [LARGE SCALE GENOMIC DNA]</scope>
    <source>
        <strain evidence="3">CBS 583.65</strain>
    </source>
</reference>
<dbReference type="AlphaFoldDB" id="A0A1L9P4P1"/>
<proteinExistence type="predicted"/>
<dbReference type="STRING" id="1036611.A0A1L9P4P1"/>
<sequence>MAGALYLTYKKASFVKGYTYWFTSIWLKPWPLGTFIYYRIPNQIAQAIIKDQGEVNNTQDSAAREMVRDLKELTSKGGKMDWESLQASSQAPDNYDKGSFLDQEMDRISLSFVFGDSPAPDYPPSQQVTLDEHKAWSKYKHHQFIQRWGLLSEDEGRDEEWWIADPVVILEARDGLLDPSLTLSHTIKDTIKVARAIGSCYLWVDALCILQDSTEDVAKNVTMMDKIYSGAALTIVASTNVSPYYGLPEVSTSPRSRTQITQTVPGMCVSTAFHDPRRRLDDIENSIWNTRAWTYQERHLSSRSVYFTDSEMVFIFPFATFFEDTVPANGLQYRPSPVNEGFNSYPRGVEMQIWNDPTQRIFPNKFFQTGDQTTTMVAVGPNQDGGRGPCSDPSPIYRIARLPGPHLSGIQEA</sequence>
<dbReference type="RefSeq" id="XP_040662229.1">
    <property type="nucleotide sequence ID" value="XM_040809549.1"/>
</dbReference>